<evidence type="ECO:0000256" key="3">
    <source>
        <dbReference type="ARBA" id="ARBA00022553"/>
    </source>
</evidence>
<evidence type="ECO:0000256" key="2">
    <source>
        <dbReference type="ARBA" id="ARBA00022490"/>
    </source>
</evidence>
<keyword evidence="5" id="KW-0805">Transcription regulation</keyword>
<reference evidence="11 12" key="1">
    <citation type="submission" date="2023-10" db="EMBL/GenBank/DDBJ databases">
        <title>Virgibacillus halophilus 5B73C genome.</title>
        <authorList>
            <person name="Miliotis G."/>
            <person name="Sengupta P."/>
            <person name="Hameed A."/>
            <person name="Chuvochina M."/>
            <person name="Mcdonagh F."/>
            <person name="Simpson A.C."/>
            <person name="Singh N.K."/>
            <person name="Rekha P.D."/>
            <person name="Raman K."/>
            <person name="Hugenholtz P."/>
            <person name="Venkateswaran K."/>
        </authorList>
    </citation>
    <scope>NUCLEOTIDE SEQUENCE [LARGE SCALE GENOMIC DNA]</scope>
    <source>
        <strain evidence="11 12">5B73C</strain>
    </source>
</reference>
<dbReference type="PANTHER" id="PTHR45526">
    <property type="entry name" value="TRANSCRIPTIONAL REGULATORY PROTEIN DPIA"/>
    <property type="match status" value="1"/>
</dbReference>
<keyword evidence="2" id="KW-0963">Cytoplasm</keyword>
<dbReference type="SUPFAM" id="SSF52172">
    <property type="entry name" value="CheY-like"/>
    <property type="match status" value="1"/>
</dbReference>
<organism evidence="11 12">
    <name type="scientific">Tigheibacillus halophilus</name>
    <dbReference type="NCBI Taxonomy" id="361280"/>
    <lineage>
        <taxon>Bacteria</taxon>
        <taxon>Bacillati</taxon>
        <taxon>Bacillota</taxon>
        <taxon>Bacilli</taxon>
        <taxon>Bacillales</taxon>
        <taxon>Bacillaceae</taxon>
        <taxon>Tigheibacillus</taxon>
    </lineage>
</organism>
<keyword evidence="6" id="KW-0238">DNA-binding</keyword>
<feature type="modified residue" description="4-aspartylphosphate" evidence="9">
    <location>
        <position position="14"/>
    </location>
</feature>
<feature type="domain" description="Response regulatory" evidence="10">
    <location>
        <begin position="1"/>
        <end position="79"/>
    </location>
</feature>
<proteinExistence type="predicted"/>
<protein>
    <submittedName>
        <fullName evidence="11">Response regulator</fullName>
    </submittedName>
</protein>
<evidence type="ECO:0000256" key="6">
    <source>
        <dbReference type="ARBA" id="ARBA00023125"/>
    </source>
</evidence>
<dbReference type="InterPro" id="IPR024187">
    <property type="entry name" value="Sig_transdc_resp-reg_cit/mal"/>
</dbReference>
<dbReference type="Pfam" id="PF20714">
    <property type="entry name" value="HTH_64"/>
    <property type="match status" value="1"/>
</dbReference>
<keyword evidence="12" id="KW-1185">Reference proteome</keyword>
<dbReference type="Pfam" id="PF00072">
    <property type="entry name" value="Response_reg"/>
    <property type="match status" value="1"/>
</dbReference>
<comment type="subcellular location">
    <subcellularLocation>
        <location evidence="1">Cytoplasm</location>
    </subcellularLocation>
</comment>
<sequence length="199" mass="22686">MESVAQLPDLILLDIYIPDVEGLDLFWHIRKEYHTISLIAVTAATEAGTVQNAIRGGVFDYIIKPVDAERLKWSLQDFQEKKAFLAGRKTVLQKEIDYLIGIQFTTKDEHAVKKTDLPKGVDPITLREITLLLGEMSQGITAVELSKRTGMGRTTARRYLEYLVSIKMLQPSLKYGTVGRPERQYIIRGTYEQNEKNKE</sequence>
<evidence type="ECO:0000256" key="5">
    <source>
        <dbReference type="ARBA" id="ARBA00023015"/>
    </source>
</evidence>
<dbReference type="InterPro" id="IPR048714">
    <property type="entry name" value="DpiA-like_HTH"/>
</dbReference>
<dbReference type="InterPro" id="IPR001789">
    <property type="entry name" value="Sig_transdc_resp-reg_receiver"/>
</dbReference>
<dbReference type="PROSITE" id="PS50110">
    <property type="entry name" value="RESPONSE_REGULATORY"/>
    <property type="match status" value="1"/>
</dbReference>
<accession>A0ABU5C545</accession>
<evidence type="ECO:0000256" key="1">
    <source>
        <dbReference type="ARBA" id="ARBA00004496"/>
    </source>
</evidence>
<evidence type="ECO:0000313" key="11">
    <source>
        <dbReference type="EMBL" id="MDY0394452.1"/>
    </source>
</evidence>
<dbReference type="PANTHER" id="PTHR45526:SF6">
    <property type="entry name" value="TRANSCRIPTIONAL REGULATORY PROTEIN CITT"/>
    <property type="match status" value="1"/>
</dbReference>
<dbReference type="Gene3D" id="3.40.50.2300">
    <property type="match status" value="1"/>
</dbReference>
<dbReference type="InterPro" id="IPR011006">
    <property type="entry name" value="CheY-like_superfamily"/>
</dbReference>
<gene>
    <name evidence="11" type="ORF">RWE15_08345</name>
</gene>
<keyword evidence="4" id="KW-0902">Two-component regulatory system</keyword>
<evidence type="ECO:0000313" key="12">
    <source>
        <dbReference type="Proteomes" id="UP001281447"/>
    </source>
</evidence>
<keyword evidence="3 9" id="KW-0597">Phosphoprotein</keyword>
<keyword evidence="8" id="KW-0804">Transcription</keyword>
<evidence type="ECO:0000259" key="10">
    <source>
        <dbReference type="PROSITE" id="PS50110"/>
    </source>
</evidence>
<evidence type="ECO:0000256" key="9">
    <source>
        <dbReference type="PROSITE-ProRule" id="PRU00169"/>
    </source>
</evidence>
<dbReference type="Proteomes" id="UP001281447">
    <property type="component" value="Unassembled WGS sequence"/>
</dbReference>
<comment type="caution">
    <text evidence="11">The sequence shown here is derived from an EMBL/GenBank/DDBJ whole genome shotgun (WGS) entry which is preliminary data.</text>
</comment>
<dbReference type="EMBL" id="JAWDIP010000003">
    <property type="protein sequence ID" value="MDY0394452.1"/>
    <property type="molecule type" value="Genomic_DNA"/>
</dbReference>
<keyword evidence="7" id="KW-0010">Activator</keyword>
<evidence type="ECO:0000256" key="7">
    <source>
        <dbReference type="ARBA" id="ARBA00023159"/>
    </source>
</evidence>
<dbReference type="PIRSF" id="PIRSF006171">
    <property type="entry name" value="RR_citrat_malat"/>
    <property type="match status" value="1"/>
</dbReference>
<evidence type="ECO:0000256" key="4">
    <source>
        <dbReference type="ARBA" id="ARBA00023012"/>
    </source>
</evidence>
<name>A0ABU5C545_9BACI</name>
<dbReference type="InterPro" id="IPR051271">
    <property type="entry name" value="2C-system_Tx_regulators"/>
</dbReference>
<evidence type="ECO:0000256" key="8">
    <source>
        <dbReference type="ARBA" id="ARBA00023163"/>
    </source>
</evidence>